<feature type="transmembrane region" description="Helical" evidence="12">
    <location>
        <begin position="401"/>
        <end position="423"/>
    </location>
</feature>
<evidence type="ECO:0000256" key="10">
    <source>
        <dbReference type="ARBA" id="ARBA00023004"/>
    </source>
</evidence>
<dbReference type="Pfam" id="PF01654">
    <property type="entry name" value="Cyt_bd_oxida_I"/>
    <property type="match status" value="1"/>
</dbReference>
<protein>
    <submittedName>
        <fullName evidence="13">Cytochrome ubiquinol oxidase subunit I</fullName>
    </submittedName>
</protein>
<comment type="similarity">
    <text evidence="2 12">Belongs to the cytochrome ubiquinol oxidase subunit 1 family.</text>
</comment>
<name>A0ABW4RMT5_9BACL</name>
<dbReference type="RefSeq" id="WP_347324068.1">
    <property type="nucleotide sequence ID" value="NZ_JBCGUH010000002.1"/>
</dbReference>
<keyword evidence="6 12" id="KW-0812">Transmembrane</keyword>
<feature type="transmembrane region" description="Helical" evidence="12">
    <location>
        <begin position="60"/>
        <end position="81"/>
    </location>
</feature>
<feature type="transmembrane region" description="Helical" evidence="12">
    <location>
        <begin position="93"/>
        <end position="116"/>
    </location>
</feature>
<evidence type="ECO:0000256" key="6">
    <source>
        <dbReference type="ARBA" id="ARBA00022692"/>
    </source>
</evidence>
<accession>A0ABW4RMT5</accession>
<comment type="subcellular location">
    <subcellularLocation>
        <location evidence="1">Cell membrane</location>
        <topology evidence="1">Multi-pass membrane protein</topology>
    </subcellularLocation>
</comment>
<keyword evidence="7 12" id="KW-0479">Metal-binding</keyword>
<keyword evidence="10 12" id="KW-0408">Iron</keyword>
<organism evidence="13 14">
    <name type="scientific">Paenibacillus wenxiniae</name>
    <dbReference type="NCBI Taxonomy" id="1636843"/>
    <lineage>
        <taxon>Bacteria</taxon>
        <taxon>Bacillati</taxon>
        <taxon>Bacillota</taxon>
        <taxon>Bacilli</taxon>
        <taxon>Bacillales</taxon>
        <taxon>Paenibacillaceae</taxon>
        <taxon>Paenibacillus</taxon>
    </lineage>
</organism>
<evidence type="ECO:0000256" key="1">
    <source>
        <dbReference type="ARBA" id="ARBA00004651"/>
    </source>
</evidence>
<evidence type="ECO:0000313" key="13">
    <source>
        <dbReference type="EMBL" id="MFD1887632.1"/>
    </source>
</evidence>
<keyword evidence="3 12" id="KW-0813">Transport</keyword>
<feature type="transmembrane region" description="Helical" evidence="12">
    <location>
        <begin position="128"/>
        <end position="152"/>
    </location>
</feature>
<comment type="caution">
    <text evidence="13">The sequence shown here is derived from an EMBL/GenBank/DDBJ whole genome shotgun (WGS) entry which is preliminary data.</text>
</comment>
<reference evidence="14" key="1">
    <citation type="journal article" date="2019" name="Int. J. Syst. Evol. Microbiol.">
        <title>The Global Catalogue of Microorganisms (GCM) 10K type strain sequencing project: providing services to taxonomists for standard genome sequencing and annotation.</title>
        <authorList>
            <consortium name="The Broad Institute Genomics Platform"/>
            <consortium name="The Broad Institute Genome Sequencing Center for Infectious Disease"/>
            <person name="Wu L."/>
            <person name="Ma J."/>
        </authorList>
    </citation>
    <scope>NUCLEOTIDE SEQUENCE [LARGE SCALE GENOMIC DNA]</scope>
    <source>
        <strain evidence="14">CCUG 54950</strain>
    </source>
</reference>
<dbReference type="InterPro" id="IPR002585">
    <property type="entry name" value="Cyt-d_ubiquinol_oxidase_su_1"/>
</dbReference>
<evidence type="ECO:0000256" key="8">
    <source>
        <dbReference type="ARBA" id="ARBA00022982"/>
    </source>
</evidence>
<evidence type="ECO:0000313" key="14">
    <source>
        <dbReference type="Proteomes" id="UP001597233"/>
    </source>
</evidence>
<evidence type="ECO:0000256" key="12">
    <source>
        <dbReference type="PIRNR" id="PIRNR006446"/>
    </source>
</evidence>
<sequence>MIIDTVLWSRLVTGLTLSFHVIFATIGVAIPLMIAIAELVGIRKQDHHYTLMAKRWTRGFIISVAVGVVTGTAISLQLALVWPNFMQLAGNVIALPLFLEVFAFFFEAIFLGIYLYTWDRFRNPYIHWLLTIPIVLGASMSAFFITTVNGFMNQPAGFTLEHGQFTAVYPLQAMFNEATPSKVFHVLTSAYMTGAALLAAIAAFSILRKGATDYTKKALKLMMSVLLVFSFLTALAGDTAAKFLAEHQPEKLAAAEWHFETAKGADLIFFGWLNAEREVIGALHIPKALSFLAFSDFNAEVTGLNEFPADEQPPLWVHYLFDFMASIGFILLAVSAFFFLFLFWKKRNEYNRWLLRAIVLGAPLAFLAVELGWFYAEVGRQPWIIRGYMRVEEAATTSPSIMPLFFLFLLLYIVLGTLCIIVLRRLFRNNPAEVELEKIAATHAAKAKEEGELPS</sequence>
<dbReference type="PANTHER" id="PTHR30365:SF14">
    <property type="entry name" value="CYTOCHROME BD MENAQUINOL OXIDASE SUBUNIT I-RELATED"/>
    <property type="match status" value="1"/>
</dbReference>
<feature type="transmembrane region" description="Helical" evidence="12">
    <location>
        <begin position="323"/>
        <end position="344"/>
    </location>
</feature>
<feature type="transmembrane region" description="Helical" evidence="12">
    <location>
        <begin position="183"/>
        <end position="207"/>
    </location>
</feature>
<feature type="transmembrane region" description="Helical" evidence="12">
    <location>
        <begin position="353"/>
        <end position="376"/>
    </location>
</feature>
<evidence type="ECO:0000256" key="9">
    <source>
        <dbReference type="ARBA" id="ARBA00022989"/>
    </source>
</evidence>
<keyword evidence="14" id="KW-1185">Reference proteome</keyword>
<evidence type="ECO:0000256" key="3">
    <source>
        <dbReference type="ARBA" id="ARBA00022448"/>
    </source>
</evidence>
<proteinExistence type="inferred from homology"/>
<keyword evidence="5 12" id="KW-0349">Heme</keyword>
<evidence type="ECO:0000256" key="5">
    <source>
        <dbReference type="ARBA" id="ARBA00022617"/>
    </source>
</evidence>
<dbReference type="PIRSF" id="PIRSF006446">
    <property type="entry name" value="Cyt_quinol_oxidase_1"/>
    <property type="match status" value="1"/>
</dbReference>
<keyword evidence="9 12" id="KW-1133">Transmembrane helix</keyword>
<keyword evidence="8 12" id="KW-0249">Electron transport</keyword>
<evidence type="ECO:0000256" key="7">
    <source>
        <dbReference type="ARBA" id="ARBA00022723"/>
    </source>
</evidence>
<feature type="transmembrane region" description="Helical" evidence="12">
    <location>
        <begin position="17"/>
        <end position="40"/>
    </location>
</feature>
<keyword evidence="4 12" id="KW-1003">Cell membrane</keyword>
<gene>
    <name evidence="13" type="ORF">ACFSC9_19325</name>
</gene>
<feature type="transmembrane region" description="Helical" evidence="12">
    <location>
        <begin position="219"/>
        <end position="237"/>
    </location>
</feature>
<evidence type="ECO:0000256" key="4">
    <source>
        <dbReference type="ARBA" id="ARBA00022475"/>
    </source>
</evidence>
<dbReference type="PANTHER" id="PTHR30365">
    <property type="entry name" value="CYTOCHROME D UBIQUINOL OXIDASE"/>
    <property type="match status" value="1"/>
</dbReference>
<keyword evidence="11 12" id="KW-0472">Membrane</keyword>
<dbReference type="EMBL" id="JBHUEH010000032">
    <property type="protein sequence ID" value="MFD1887632.1"/>
    <property type="molecule type" value="Genomic_DNA"/>
</dbReference>
<evidence type="ECO:0000256" key="11">
    <source>
        <dbReference type="ARBA" id="ARBA00023136"/>
    </source>
</evidence>
<dbReference type="Proteomes" id="UP001597233">
    <property type="component" value="Unassembled WGS sequence"/>
</dbReference>
<evidence type="ECO:0000256" key="2">
    <source>
        <dbReference type="ARBA" id="ARBA00009819"/>
    </source>
</evidence>